<evidence type="ECO:0000313" key="2">
    <source>
        <dbReference type="EMBL" id="KAF6806425.1"/>
    </source>
</evidence>
<evidence type="ECO:0000256" key="1">
    <source>
        <dbReference type="SAM" id="SignalP"/>
    </source>
</evidence>
<feature type="signal peptide" evidence="1">
    <location>
        <begin position="1"/>
        <end position="16"/>
    </location>
</feature>
<dbReference type="Proteomes" id="UP000652219">
    <property type="component" value="Unassembled WGS sequence"/>
</dbReference>
<sequence length="82" mass="8770">MKFSVVFAIFTTVAMAANIPGFEGEGLEKRQRSCTIGAAVRAPLVKSLAMNLETFNAIRAFDLISAACAGNQKTSTGRFRVV</sequence>
<accession>A0A8H6J4I8</accession>
<dbReference type="AlphaFoldDB" id="A0A8H6J4I8"/>
<gene>
    <name evidence="2" type="ORF">CSOJ01_08845</name>
</gene>
<protein>
    <submittedName>
        <fullName evidence="2">Uncharacterized protein</fullName>
    </submittedName>
</protein>
<proteinExistence type="predicted"/>
<evidence type="ECO:0000313" key="3">
    <source>
        <dbReference type="Proteomes" id="UP000652219"/>
    </source>
</evidence>
<name>A0A8H6J4I8_9PEZI</name>
<feature type="chain" id="PRO_5034076628" evidence="1">
    <location>
        <begin position="17"/>
        <end position="82"/>
    </location>
</feature>
<reference evidence="2 3" key="1">
    <citation type="journal article" date="2020" name="Phytopathology">
        <title>Genome Sequence Resources of Colletotrichum truncatum, C. plurivorum, C. musicola, and C. sojae: Four Species Pathogenic to Soybean (Glycine max).</title>
        <authorList>
            <person name="Rogerio F."/>
            <person name="Boufleur T.R."/>
            <person name="Ciampi-Guillardi M."/>
            <person name="Sukno S.A."/>
            <person name="Thon M.R."/>
            <person name="Massola Junior N.S."/>
            <person name="Baroncelli R."/>
        </authorList>
    </citation>
    <scope>NUCLEOTIDE SEQUENCE [LARGE SCALE GENOMIC DNA]</scope>
    <source>
        <strain evidence="2 3">LFN0009</strain>
    </source>
</reference>
<organism evidence="2 3">
    <name type="scientific">Colletotrichum sojae</name>
    <dbReference type="NCBI Taxonomy" id="2175907"/>
    <lineage>
        <taxon>Eukaryota</taxon>
        <taxon>Fungi</taxon>
        <taxon>Dikarya</taxon>
        <taxon>Ascomycota</taxon>
        <taxon>Pezizomycotina</taxon>
        <taxon>Sordariomycetes</taxon>
        <taxon>Hypocreomycetidae</taxon>
        <taxon>Glomerellales</taxon>
        <taxon>Glomerellaceae</taxon>
        <taxon>Colletotrichum</taxon>
        <taxon>Colletotrichum orchidearum species complex</taxon>
    </lineage>
</organism>
<comment type="caution">
    <text evidence="2">The sequence shown here is derived from an EMBL/GenBank/DDBJ whole genome shotgun (WGS) entry which is preliminary data.</text>
</comment>
<keyword evidence="3" id="KW-1185">Reference proteome</keyword>
<keyword evidence="1" id="KW-0732">Signal</keyword>
<dbReference type="EMBL" id="WIGN01000159">
    <property type="protein sequence ID" value="KAF6806425.1"/>
    <property type="molecule type" value="Genomic_DNA"/>
</dbReference>